<keyword evidence="2" id="KW-1185">Reference proteome</keyword>
<name>A0ABY4VYI8_9PROT</name>
<gene>
    <name evidence="1" type="ORF">NBZ79_12060</name>
</gene>
<dbReference type="EMBL" id="CP098747">
    <property type="protein sequence ID" value="USG59910.1"/>
    <property type="molecule type" value="Genomic_DNA"/>
</dbReference>
<evidence type="ECO:0000313" key="2">
    <source>
        <dbReference type="Proteomes" id="UP001056291"/>
    </source>
</evidence>
<accession>A0ABY4VYI8</accession>
<organism evidence="1 2">
    <name type="scientific">Sneathiella marina</name>
    <dbReference type="NCBI Taxonomy" id="2950108"/>
    <lineage>
        <taxon>Bacteria</taxon>
        <taxon>Pseudomonadati</taxon>
        <taxon>Pseudomonadota</taxon>
        <taxon>Alphaproteobacteria</taxon>
        <taxon>Sneathiellales</taxon>
        <taxon>Sneathiellaceae</taxon>
        <taxon>Sneathiella</taxon>
    </lineage>
</organism>
<dbReference type="RefSeq" id="WP_251932680.1">
    <property type="nucleotide sequence ID" value="NZ_CP098747.1"/>
</dbReference>
<reference evidence="1" key="1">
    <citation type="submission" date="2022-06" db="EMBL/GenBank/DDBJ databases">
        <title>Sneathiella actinostolidae sp. nov., isolated from a sea anemonein the Western Pacific Ocean.</title>
        <authorList>
            <person name="Wei M.J."/>
        </authorList>
    </citation>
    <scope>NUCLEOTIDE SEQUENCE</scope>
    <source>
        <strain evidence="1">PHK-P5</strain>
    </source>
</reference>
<dbReference type="PROSITE" id="PS51257">
    <property type="entry name" value="PROKAR_LIPOPROTEIN"/>
    <property type="match status" value="1"/>
</dbReference>
<proteinExistence type="predicted"/>
<sequence length="87" mass="9812">MKKLILLPLIVGLAACNTARDDRTYSCEQLQIEYNSKTEEAIRKYSGGQALSGEGNALLDQNEQTKSLADRKGCKTQFWTEQPERVF</sequence>
<dbReference type="Proteomes" id="UP001056291">
    <property type="component" value="Chromosome"/>
</dbReference>
<evidence type="ECO:0008006" key="3">
    <source>
        <dbReference type="Google" id="ProtNLM"/>
    </source>
</evidence>
<evidence type="ECO:0000313" key="1">
    <source>
        <dbReference type="EMBL" id="USG59910.1"/>
    </source>
</evidence>
<protein>
    <recommendedName>
        <fullName evidence="3">Lipoprotein</fullName>
    </recommendedName>
</protein>